<dbReference type="InterPro" id="IPR023130">
    <property type="entry name" value="Ta0600-like_sf"/>
</dbReference>
<dbReference type="Proteomes" id="UP000430466">
    <property type="component" value="Unassembled WGS sequence"/>
</dbReference>
<comment type="caution">
    <text evidence="2">The sequence shown here is derived from an EMBL/GenBank/DDBJ whole genome shotgun (WGS) entry which is preliminary data.</text>
</comment>
<dbReference type="Gene3D" id="1.20.1440.50">
    <property type="entry name" value="Ta0600-like"/>
    <property type="match status" value="1"/>
</dbReference>
<evidence type="ECO:0000256" key="1">
    <source>
        <dbReference type="ARBA" id="ARBA00023025"/>
    </source>
</evidence>
<protein>
    <submittedName>
        <fullName evidence="2">Bacteriocin immunity protein</fullName>
    </submittedName>
</protein>
<dbReference type="SUPFAM" id="SSF109797">
    <property type="entry name" value="Bacteriocin immunity protein-like"/>
    <property type="match status" value="1"/>
</dbReference>
<name>A0A6A7JZG0_LACHE</name>
<keyword evidence="1" id="KW-0079">Bacteriocin immunity</keyword>
<sequence length="118" mass="13958">MISLFKSTPVNQKAVYLDLKQFYQSYFSDIYNEMNIGRYRQIRDAIGLVINKFDNHDHPLEYTSKLIMYIQARVALNNLRLTDEQQELMRKLTQATKRVNLSFVYLSPIGSEKQFVNN</sequence>
<dbReference type="GO" id="GO:0030153">
    <property type="term" value="P:bacteriocin immunity"/>
    <property type="evidence" value="ECO:0007669"/>
    <property type="project" value="UniProtKB-KW"/>
</dbReference>
<organism evidence="2 3">
    <name type="scientific">Lactobacillus helveticus</name>
    <name type="common">Lactobacillus suntoryeus</name>
    <dbReference type="NCBI Taxonomy" id="1587"/>
    <lineage>
        <taxon>Bacteria</taxon>
        <taxon>Bacillati</taxon>
        <taxon>Bacillota</taxon>
        <taxon>Bacilli</taxon>
        <taxon>Lactobacillales</taxon>
        <taxon>Lactobacillaceae</taxon>
        <taxon>Lactobacillus</taxon>
    </lineage>
</organism>
<evidence type="ECO:0000313" key="2">
    <source>
        <dbReference type="EMBL" id="MPW13672.1"/>
    </source>
</evidence>
<accession>A0A6A7JZG0</accession>
<dbReference type="AlphaFoldDB" id="A0A6A7JZG0"/>
<proteinExistence type="predicted"/>
<reference evidence="2 3" key="1">
    <citation type="submission" date="2019-10" db="EMBL/GenBank/DDBJ databases">
        <title>Draft genome sequences of Lactobacillus strains.</title>
        <authorList>
            <person name="Cho G.-S."/>
            <person name="Fagbemigun O."/>
            <person name="Brinks E."/>
            <person name="Franz C.M.A.P."/>
        </authorList>
    </citation>
    <scope>NUCLEOTIDE SEQUENCE [LARGE SCALE GENOMIC DNA]</scope>
    <source>
        <strain evidence="2 3">313</strain>
    </source>
</reference>
<evidence type="ECO:0000313" key="3">
    <source>
        <dbReference type="Proteomes" id="UP000430466"/>
    </source>
</evidence>
<dbReference type="Pfam" id="PF08951">
    <property type="entry name" value="EntA_Immun"/>
    <property type="match status" value="1"/>
</dbReference>
<gene>
    <name evidence="2" type="ORF">GDZ32_00985</name>
</gene>
<dbReference type="EMBL" id="WHOE01000008">
    <property type="protein sequence ID" value="MPW13672.1"/>
    <property type="molecule type" value="Genomic_DNA"/>
</dbReference>
<dbReference type="InterPro" id="IPR015046">
    <property type="entry name" value="LciA_Immunity-like"/>
</dbReference>
<dbReference type="RefSeq" id="WP_152723140.1">
    <property type="nucleotide sequence ID" value="NZ_WHOE01000008.1"/>
</dbReference>